<sequence length="366" mass="41085">MRKVPPAGFEPAHTAPEAHAVLRVWAGRRTDRDSVWLDHAANTPWAVCGHRQVSDTVERDLGGGEARGMAEEFTAEAAGAVLEEACRSAGLEPAGAELLRLGSNAVYRLESAPVVIRIARDPESLESMTRAVGVARWLEGEDFPATRVVPGVEQPSLIGGRVVTYWENAQDEVEYGRLDELGDLLRRLHWLEEPEALRLPYFDPFAKVWGALRGLDGITDEDRTFLEERAGALNKAYDRLDFVLPFGLIHGDASIGNILRERTGQAILIDLDGFALAPREWDLVQTALYYDRFGWHTRAEYESFVYHYGFDLMNWPGYPVLADVRELMMTLWLGQQVTTSAESAEEFARRVETIRSGGSRRDWKPF</sequence>
<gene>
    <name evidence="2" type="ORF">GCM10009801_23030</name>
</gene>
<evidence type="ECO:0000259" key="1">
    <source>
        <dbReference type="Pfam" id="PF01636"/>
    </source>
</evidence>
<evidence type="ECO:0000313" key="2">
    <source>
        <dbReference type="EMBL" id="GAA2071414.1"/>
    </source>
</evidence>
<reference evidence="2 3" key="1">
    <citation type="journal article" date="2019" name="Int. J. Syst. Evol. Microbiol.">
        <title>The Global Catalogue of Microorganisms (GCM) 10K type strain sequencing project: providing services to taxonomists for standard genome sequencing and annotation.</title>
        <authorList>
            <consortium name="The Broad Institute Genomics Platform"/>
            <consortium name="The Broad Institute Genome Sequencing Center for Infectious Disease"/>
            <person name="Wu L."/>
            <person name="Ma J."/>
        </authorList>
    </citation>
    <scope>NUCLEOTIDE SEQUENCE [LARGE SCALE GENOMIC DNA]</scope>
    <source>
        <strain evidence="2 3">JCM 15478</strain>
    </source>
</reference>
<dbReference type="Proteomes" id="UP001500016">
    <property type="component" value="Unassembled WGS sequence"/>
</dbReference>
<dbReference type="Pfam" id="PF01636">
    <property type="entry name" value="APH"/>
    <property type="match status" value="1"/>
</dbReference>
<accession>A0ABN2VX23</accession>
<proteinExistence type="predicted"/>
<dbReference type="InterPro" id="IPR002575">
    <property type="entry name" value="Aminoglycoside_PTrfase"/>
</dbReference>
<feature type="domain" description="Aminoglycoside phosphotransferase" evidence="1">
    <location>
        <begin position="103"/>
        <end position="309"/>
    </location>
</feature>
<protein>
    <submittedName>
        <fullName evidence="2">Aminoglycoside phosphotransferase family protein</fullName>
    </submittedName>
</protein>
<dbReference type="InterPro" id="IPR011009">
    <property type="entry name" value="Kinase-like_dom_sf"/>
</dbReference>
<dbReference type="EMBL" id="BAAAPE010000007">
    <property type="protein sequence ID" value="GAA2071414.1"/>
    <property type="molecule type" value="Genomic_DNA"/>
</dbReference>
<dbReference type="SUPFAM" id="SSF56112">
    <property type="entry name" value="Protein kinase-like (PK-like)"/>
    <property type="match status" value="1"/>
</dbReference>
<dbReference type="Gene3D" id="1.10.510.10">
    <property type="entry name" value="Transferase(Phosphotransferase) domain 1"/>
    <property type="match status" value="1"/>
</dbReference>
<keyword evidence="3" id="KW-1185">Reference proteome</keyword>
<comment type="caution">
    <text evidence="2">The sequence shown here is derived from an EMBL/GenBank/DDBJ whole genome shotgun (WGS) entry which is preliminary data.</text>
</comment>
<evidence type="ECO:0000313" key="3">
    <source>
        <dbReference type="Proteomes" id="UP001500016"/>
    </source>
</evidence>
<name>A0ABN2VX23_9ACTN</name>
<organism evidence="2 3">
    <name type="scientific">Streptomyces albiaxialis</name>
    <dbReference type="NCBI Taxonomy" id="329523"/>
    <lineage>
        <taxon>Bacteria</taxon>
        <taxon>Bacillati</taxon>
        <taxon>Actinomycetota</taxon>
        <taxon>Actinomycetes</taxon>
        <taxon>Kitasatosporales</taxon>
        <taxon>Streptomycetaceae</taxon>
        <taxon>Streptomyces</taxon>
    </lineage>
</organism>